<evidence type="ECO:0000313" key="7">
    <source>
        <dbReference type="Proteomes" id="UP000077701"/>
    </source>
</evidence>
<dbReference type="InterPro" id="IPR036514">
    <property type="entry name" value="SGNH_hydro_sf"/>
</dbReference>
<dbReference type="PANTHER" id="PTHR30383">
    <property type="entry name" value="THIOESTERASE 1/PROTEASE 1/LYSOPHOSPHOLIPASE L1"/>
    <property type="match status" value="1"/>
</dbReference>
<evidence type="ECO:0000313" key="6">
    <source>
        <dbReference type="EMBL" id="GAT70622.1"/>
    </source>
</evidence>
<dbReference type="InterPro" id="IPR051532">
    <property type="entry name" value="Ester_Hydrolysis_Enzymes"/>
</dbReference>
<dbReference type="Proteomes" id="UP000077701">
    <property type="component" value="Unassembled WGS sequence"/>
</dbReference>
<dbReference type="RefSeq" id="WP_068903044.1">
    <property type="nucleotide sequence ID" value="NZ_BDCX01000018.1"/>
</dbReference>
<keyword evidence="3" id="KW-0119">Carbohydrate metabolism</keyword>
<dbReference type="Gene3D" id="3.40.50.1110">
    <property type="entry name" value="SGNH hydrolase"/>
    <property type="match status" value="1"/>
</dbReference>
<dbReference type="InterPro" id="IPR013830">
    <property type="entry name" value="SGNH_hydro"/>
</dbReference>
<keyword evidence="2" id="KW-0326">Glycosidase</keyword>
<dbReference type="InterPro" id="IPR001919">
    <property type="entry name" value="CBD2"/>
</dbReference>
<evidence type="ECO:0000256" key="4">
    <source>
        <dbReference type="SAM" id="MobiDB-lite"/>
    </source>
</evidence>
<dbReference type="OrthoDB" id="468550at2"/>
<reference evidence="6 7" key="1">
    <citation type="journal article" date="2016" name="Genome Announc.">
        <title>Draft Genome Sequence of Planomonospora sphaerica JCM9374, a Rare Actinomycete.</title>
        <authorList>
            <person name="Dohra H."/>
            <person name="Suzuki T."/>
            <person name="Inoue Y."/>
            <person name="Kodani S."/>
        </authorList>
    </citation>
    <scope>NUCLEOTIDE SEQUENCE [LARGE SCALE GENOMIC DNA]</scope>
    <source>
        <strain evidence="6 7">JCM 9374</strain>
    </source>
</reference>
<evidence type="ECO:0000256" key="3">
    <source>
        <dbReference type="ARBA" id="ARBA00023326"/>
    </source>
</evidence>
<dbReference type="InterPro" id="IPR018366">
    <property type="entry name" value="CBM2_CS"/>
</dbReference>
<dbReference type="PROSITE" id="PS00561">
    <property type="entry name" value="CBM2_A"/>
    <property type="match status" value="1"/>
</dbReference>
<dbReference type="GO" id="GO:0004553">
    <property type="term" value="F:hydrolase activity, hydrolyzing O-glycosyl compounds"/>
    <property type="evidence" value="ECO:0007669"/>
    <property type="project" value="InterPro"/>
</dbReference>
<keyword evidence="3" id="KW-0624">Polysaccharide degradation</keyword>
<reference evidence="7" key="2">
    <citation type="submission" date="2016-04" db="EMBL/GenBank/DDBJ databases">
        <title>Planomonospora sphaerica JCM9374 whole genome shotgun sequence.</title>
        <authorList>
            <person name="Suzuki T."/>
            <person name="Dohra H."/>
            <person name="Kodani S."/>
        </authorList>
    </citation>
    <scope>NUCLEOTIDE SEQUENCE [LARGE SCALE GENOMIC DNA]</scope>
    <source>
        <strain evidence="7">JCM 9374</strain>
    </source>
</reference>
<dbReference type="PROSITE" id="PS51173">
    <property type="entry name" value="CBM2"/>
    <property type="match status" value="1"/>
</dbReference>
<dbReference type="Pfam" id="PF13472">
    <property type="entry name" value="Lipase_GDSL_2"/>
    <property type="match status" value="1"/>
</dbReference>
<dbReference type="SUPFAM" id="SSF52266">
    <property type="entry name" value="SGNH hydrolase"/>
    <property type="match status" value="1"/>
</dbReference>
<name>A0A171DNI6_9ACTN</name>
<keyword evidence="7" id="KW-1185">Reference proteome</keyword>
<dbReference type="InterPro" id="IPR012291">
    <property type="entry name" value="CBM2_carb-bd_dom_sf"/>
</dbReference>
<evidence type="ECO:0000256" key="1">
    <source>
        <dbReference type="ARBA" id="ARBA00022801"/>
    </source>
</evidence>
<evidence type="ECO:0000256" key="2">
    <source>
        <dbReference type="ARBA" id="ARBA00023295"/>
    </source>
</evidence>
<proteinExistence type="predicted"/>
<sequence length="371" mass="37922">MRRGETVLAVLAAMAAALGFVLAGTAGAALSARAAPTRIMALGDSITGSPGCWRALLWQRLQEAGLAASVDFVGTLPPQGCDFPYDGENEGHGGFLATNVADQNQLPAWLSATRPDIVMMHFGTNDAWSNRSTATILAAYGRLVDQMRESNPDMKILVAQIIPMNPGSCGECGRRVAALNAAIPGWAAGKTTARSPVVVVDQWTGFDTATDTGDGVHPNAAGDRKIADRWFPALTALLGAGPTATPTATPTVTPTSTPTVTPTGRPTSTPTTGSGCTAAYRVVNQWSGGFQGEVTVRNAGASAISGWSVDWTSGGERVSQAWNAAVTQTGSAVTAKHASWNGSLAAGASTSFGFLASGTPTVAPIMSCTAG</sequence>
<dbReference type="SMART" id="SM00637">
    <property type="entry name" value="CBD_II"/>
    <property type="match status" value="1"/>
</dbReference>
<dbReference type="Gene3D" id="2.60.40.290">
    <property type="match status" value="1"/>
</dbReference>
<dbReference type="EMBL" id="BDCX01000018">
    <property type="protein sequence ID" value="GAT70622.1"/>
    <property type="molecule type" value="Genomic_DNA"/>
</dbReference>
<dbReference type="GO" id="GO:0030247">
    <property type="term" value="F:polysaccharide binding"/>
    <property type="evidence" value="ECO:0007669"/>
    <property type="project" value="UniProtKB-UniRule"/>
</dbReference>
<dbReference type="GO" id="GO:0004622">
    <property type="term" value="F:phosphatidylcholine lysophospholipase activity"/>
    <property type="evidence" value="ECO:0007669"/>
    <property type="project" value="TreeGrafter"/>
</dbReference>
<feature type="domain" description="CBM2" evidence="5">
    <location>
        <begin position="269"/>
        <end position="371"/>
    </location>
</feature>
<gene>
    <name evidence="6" type="ORF">PS9374_06308</name>
</gene>
<dbReference type="STRING" id="161355.PS9374_06308"/>
<dbReference type="SUPFAM" id="SSF49384">
    <property type="entry name" value="Carbohydrate-binding domain"/>
    <property type="match status" value="1"/>
</dbReference>
<dbReference type="PANTHER" id="PTHR30383:SF2">
    <property type="entry name" value="CELLULOSE-BINDING PROTEIN"/>
    <property type="match status" value="1"/>
</dbReference>
<dbReference type="InterPro" id="IPR008965">
    <property type="entry name" value="CBM2/CBM3_carb-bd_dom_sf"/>
</dbReference>
<organism evidence="6 7">
    <name type="scientific">Planomonospora sphaerica</name>
    <dbReference type="NCBI Taxonomy" id="161355"/>
    <lineage>
        <taxon>Bacteria</taxon>
        <taxon>Bacillati</taxon>
        <taxon>Actinomycetota</taxon>
        <taxon>Actinomycetes</taxon>
        <taxon>Streptosporangiales</taxon>
        <taxon>Streptosporangiaceae</taxon>
        <taxon>Planomonospora</taxon>
    </lineage>
</organism>
<dbReference type="CDD" id="cd01833">
    <property type="entry name" value="XynB_like"/>
    <property type="match status" value="1"/>
</dbReference>
<protein>
    <submittedName>
        <fullName evidence="6">Cellulose-binding protein</fullName>
    </submittedName>
</protein>
<keyword evidence="1" id="KW-0378">Hydrolase</keyword>
<evidence type="ECO:0000259" key="5">
    <source>
        <dbReference type="PROSITE" id="PS51173"/>
    </source>
</evidence>
<dbReference type="GO" id="GO:0000272">
    <property type="term" value="P:polysaccharide catabolic process"/>
    <property type="evidence" value="ECO:0007669"/>
    <property type="project" value="UniProtKB-KW"/>
</dbReference>
<dbReference type="Pfam" id="PF00553">
    <property type="entry name" value="CBM_2"/>
    <property type="match status" value="1"/>
</dbReference>
<comment type="caution">
    <text evidence="6">The sequence shown here is derived from an EMBL/GenBank/DDBJ whole genome shotgun (WGS) entry which is preliminary data.</text>
</comment>
<dbReference type="AlphaFoldDB" id="A0A171DNI6"/>
<feature type="region of interest" description="Disordered" evidence="4">
    <location>
        <begin position="241"/>
        <end position="273"/>
    </location>
</feature>
<accession>A0A171DNI6</accession>